<keyword evidence="6" id="KW-0119">Carbohydrate metabolism</keyword>
<comment type="caution">
    <text evidence="9">The sequence shown here is derived from an EMBL/GenBank/DDBJ whole genome shotgun (WGS) entry which is preliminary data.</text>
</comment>
<name>A0A848BU34_9FIRM</name>
<evidence type="ECO:0000313" key="10">
    <source>
        <dbReference type="Proteomes" id="UP000591071"/>
    </source>
</evidence>
<dbReference type="Gene3D" id="3.40.980.20">
    <property type="entry name" value="Four-carbon acid sugar kinase, nucleotide binding domain"/>
    <property type="match status" value="1"/>
</dbReference>
<evidence type="ECO:0000313" key="9">
    <source>
        <dbReference type="EMBL" id="NME29222.1"/>
    </source>
</evidence>
<dbReference type="AlphaFoldDB" id="A0A848BU34"/>
<keyword evidence="4 9" id="KW-0418">Kinase</keyword>
<dbReference type="EMBL" id="JABAFG010000025">
    <property type="protein sequence ID" value="NME29222.1"/>
    <property type="molecule type" value="Genomic_DNA"/>
</dbReference>
<dbReference type="InterPro" id="IPR037051">
    <property type="entry name" value="4-carb_acid_sugar_kinase_N_sf"/>
</dbReference>
<evidence type="ECO:0000256" key="6">
    <source>
        <dbReference type="ARBA" id="ARBA00023277"/>
    </source>
</evidence>
<evidence type="ECO:0000259" key="7">
    <source>
        <dbReference type="Pfam" id="PF07005"/>
    </source>
</evidence>
<evidence type="ECO:0000256" key="1">
    <source>
        <dbReference type="ARBA" id="ARBA00005715"/>
    </source>
</evidence>
<evidence type="ECO:0000259" key="8">
    <source>
        <dbReference type="Pfam" id="PF17042"/>
    </source>
</evidence>
<dbReference type="GO" id="GO:0005524">
    <property type="term" value="F:ATP binding"/>
    <property type="evidence" value="ECO:0007669"/>
    <property type="project" value="UniProtKB-KW"/>
</dbReference>
<feature type="domain" description="Four-carbon acid sugar kinase N-terminal" evidence="7">
    <location>
        <begin position="5"/>
        <end position="211"/>
    </location>
</feature>
<gene>
    <name evidence="9" type="ORF">HF872_11450</name>
</gene>
<dbReference type="InterPro" id="IPR031475">
    <property type="entry name" value="NBD_C"/>
</dbReference>
<dbReference type="Pfam" id="PF07005">
    <property type="entry name" value="SBD_N"/>
    <property type="match status" value="1"/>
</dbReference>
<evidence type="ECO:0000256" key="2">
    <source>
        <dbReference type="ARBA" id="ARBA00022679"/>
    </source>
</evidence>
<dbReference type="InterPro" id="IPR042213">
    <property type="entry name" value="NBD_C_sf"/>
</dbReference>
<keyword evidence="2" id="KW-0808">Transferase</keyword>
<protein>
    <submittedName>
        <fullName evidence="9">Four-carbon acid sugar kinase family protein</fullName>
    </submittedName>
</protein>
<dbReference type="RefSeq" id="WP_170088053.1">
    <property type="nucleotide sequence ID" value="NZ_JABAFG010000025.1"/>
</dbReference>
<feature type="domain" description="Four-carbon acid sugar kinase nucleotide binding" evidence="8">
    <location>
        <begin position="222"/>
        <end position="384"/>
    </location>
</feature>
<comment type="similarity">
    <text evidence="1">Belongs to the four-carbon acid sugar kinase family.</text>
</comment>
<evidence type="ECO:0000256" key="5">
    <source>
        <dbReference type="ARBA" id="ARBA00022840"/>
    </source>
</evidence>
<proteinExistence type="inferred from homology"/>
<keyword evidence="5" id="KW-0067">ATP-binding</keyword>
<dbReference type="Pfam" id="PF17042">
    <property type="entry name" value="NBD_C"/>
    <property type="match status" value="1"/>
</dbReference>
<sequence length="401" mass="43260">MHEFVILADDFTGANDTGVQVAKRGLPVSVILRAEDIRPGSESIVIDSESRVISGTDAYKRVYAMASAVEQTGSCRFLYKKVDSTLRGNITAEIKAVIAACQPDIIVFAPSLPAQGRTVQDGRLHVHGVPLMETEIACDPRNPLKTDTLSELLSPCLDTPIHREIPKSDWEPGGYIFDARTDDDLYAIARQGLAQKQKILWIGSAGLANALLQICYAPCPALAIVGSVSTRTMEQLAFCQKQGAVIHKLPMEQLYEGASLAPYIHAAIASLDEGTDVLVTAAATREDYETFLDYGKERSISSDELAAFTKRILSQTAMAITAHSSLCGLFLTGGDTAIAVVEQLQACGFQIEREILPGFVQGRLLEGVCPQLPVVTKAGAFGDAPDIWKALQCLKKIPRNA</sequence>
<accession>A0A848BU34</accession>
<dbReference type="InterPro" id="IPR010737">
    <property type="entry name" value="4-carb_acid_sugar_kinase_N"/>
</dbReference>
<organism evidence="9 10">
    <name type="scientific">Megasphaera hexanoica</name>
    <dbReference type="NCBI Taxonomy" id="1675036"/>
    <lineage>
        <taxon>Bacteria</taxon>
        <taxon>Bacillati</taxon>
        <taxon>Bacillota</taxon>
        <taxon>Negativicutes</taxon>
        <taxon>Veillonellales</taxon>
        <taxon>Veillonellaceae</taxon>
        <taxon>Megasphaera</taxon>
    </lineage>
</organism>
<dbReference type="Proteomes" id="UP000591071">
    <property type="component" value="Unassembled WGS sequence"/>
</dbReference>
<evidence type="ECO:0000256" key="4">
    <source>
        <dbReference type="ARBA" id="ARBA00022777"/>
    </source>
</evidence>
<reference evidence="9 10" key="1">
    <citation type="submission" date="2020-04" db="EMBL/GenBank/DDBJ databases">
        <authorList>
            <person name="Hitch T.C.A."/>
            <person name="Wylensek D."/>
            <person name="Clavel T."/>
        </authorList>
    </citation>
    <scope>NUCLEOTIDE SEQUENCE [LARGE SCALE GENOMIC DNA]</scope>
    <source>
        <strain evidence="9 10">Oil-RF-744-FAT-WT-6-1</strain>
    </source>
</reference>
<dbReference type="GO" id="GO:0016301">
    <property type="term" value="F:kinase activity"/>
    <property type="evidence" value="ECO:0007669"/>
    <property type="project" value="UniProtKB-KW"/>
</dbReference>
<keyword evidence="3" id="KW-0547">Nucleotide-binding</keyword>
<dbReference type="SUPFAM" id="SSF142764">
    <property type="entry name" value="YgbK-like"/>
    <property type="match status" value="1"/>
</dbReference>
<dbReference type="Gene3D" id="3.40.50.10840">
    <property type="entry name" value="Putative sugar-binding, N-terminal domain"/>
    <property type="match status" value="1"/>
</dbReference>
<evidence type="ECO:0000256" key="3">
    <source>
        <dbReference type="ARBA" id="ARBA00022741"/>
    </source>
</evidence>